<evidence type="ECO:0000313" key="3">
    <source>
        <dbReference type="Proteomes" id="UP000489961"/>
    </source>
</evidence>
<reference evidence="2 3" key="1">
    <citation type="submission" date="2020-02" db="EMBL/GenBank/DDBJ databases">
        <authorList>
            <person name="Chaudhuri R."/>
        </authorList>
    </citation>
    <scope>NUCLEOTIDE SEQUENCE [LARGE SCALE GENOMIC DNA]</scope>
    <source>
        <strain evidence="2">SFB21</strain>
    </source>
</reference>
<comment type="caution">
    <text evidence="2">The sequence shown here is derived from an EMBL/GenBank/DDBJ whole genome shotgun (WGS) entry which is preliminary data.</text>
</comment>
<proteinExistence type="predicted"/>
<dbReference type="EMBL" id="CADDTS010000027">
    <property type="protein sequence ID" value="CAB1214411.1"/>
    <property type="molecule type" value="Genomic_DNA"/>
</dbReference>
<gene>
    <name evidence="2" type="ORF">SFB21_1552</name>
</gene>
<evidence type="ECO:0000256" key="1">
    <source>
        <dbReference type="SAM" id="MobiDB-lite"/>
    </source>
</evidence>
<dbReference type="AlphaFoldDB" id="A0A811GEJ3"/>
<feature type="region of interest" description="Disordered" evidence="1">
    <location>
        <begin position="31"/>
        <end position="57"/>
    </location>
</feature>
<sequence>MGLFALVLVFVVIILALMVQSFKALRRVEKQQVAEKKNNPPERQLHPKLQQKNKDKN</sequence>
<name>A0A811GEJ3_9GAMM</name>
<accession>A0A811GEJ3</accession>
<protein>
    <recommendedName>
        <fullName evidence="4">DUF2897 family protein</fullName>
    </recommendedName>
</protein>
<feature type="compositionally biased region" description="Basic and acidic residues" evidence="1">
    <location>
        <begin position="31"/>
        <end position="45"/>
    </location>
</feature>
<evidence type="ECO:0008006" key="4">
    <source>
        <dbReference type="Google" id="ProtNLM"/>
    </source>
</evidence>
<dbReference type="Proteomes" id="UP000489961">
    <property type="component" value="Unassembled WGS sequence"/>
</dbReference>
<organism evidence="2 3">
    <name type="scientific">Acinetobacter bouvetii</name>
    <dbReference type="NCBI Taxonomy" id="202951"/>
    <lineage>
        <taxon>Bacteria</taxon>
        <taxon>Pseudomonadati</taxon>
        <taxon>Pseudomonadota</taxon>
        <taxon>Gammaproteobacteria</taxon>
        <taxon>Moraxellales</taxon>
        <taxon>Moraxellaceae</taxon>
        <taxon>Acinetobacter</taxon>
    </lineage>
</organism>
<evidence type="ECO:0000313" key="2">
    <source>
        <dbReference type="EMBL" id="CAB1214411.1"/>
    </source>
</evidence>